<dbReference type="Proteomes" id="UP000996601">
    <property type="component" value="Unassembled WGS sequence"/>
</dbReference>
<protein>
    <submittedName>
        <fullName evidence="6">LysR family transcriptional regulator</fullName>
    </submittedName>
</protein>
<dbReference type="PRINTS" id="PR00039">
    <property type="entry name" value="HTHLYSR"/>
</dbReference>
<evidence type="ECO:0000256" key="2">
    <source>
        <dbReference type="ARBA" id="ARBA00023015"/>
    </source>
</evidence>
<comment type="similarity">
    <text evidence="1">Belongs to the LysR transcriptional regulatory family.</text>
</comment>
<dbReference type="Gene3D" id="3.40.190.10">
    <property type="entry name" value="Periplasmic binding protein-like II"/>
    <property type="match status" value="2"/>
</dbReference>
<dbReference type="RefSeq" id="WP_256114507.1">
    <property type="nucleotide sequence ID" value="NZ_WHSB02000001.1"/>
</dbReference>
<comment type="caution">
    <text evidence="6">The sequence shown here is derived from an EMBL/GenBank/DDBJ whole genome shotgun (WGS) entry which is preliminary data.</text>
</comment>
<evidence type="ECO:0000313" key="7">
    <source>
        <dbReference type="Proteomes" id="UP000996601"/>
    </source>
</evidence>
<sequence>MNFKHLLYFRTLAEELHFRRAAEKLNITQSPLSIAIQNLEEELGAPLFLRTQRSVQLTEFGRLLYHHSLGILERIDTCEQEMKAVASGKAGQLRIGFTAASSLLSPFPALIHAFRNHYPDINVTLKEHTSIAQLRAIGERELDVGVIRRPQRNLVSGISFRKLATDRLVVAAHSGHPLLEKAEIRIQDLADQNFIFYPRKIGVGIYDQFIELCGKRGFFPNIVQEAQEATTIIGLVASGLGIAVVPSGLQFIKIPNVAFLPLADDDAETDLFLAFRAGEENPRIAHLIRLAQTAFHNQEG</sequence>
<dbReference type="InterPro" id="IPR005119">
    <property type="entry name" value="LysR_subst-bd"/>
</dbReference>
<keyword evidence="2" id="KW-0805">Transcription regulation</keyword>
<keyword evidence="7" id="KW-1185">Reference proteome</keyword>
<dbReference type="PANTHER" id="PTHR30346">
    <property type="entry name" value="TRANSCRIPTIONAL DUAL REGULATOR HCAR-RELATED"/>
    <property type="match status" value="1"/>
</dbReference>
<evidence type="ECO:0000256" key="1">
    <source>
        <dbReference type="ARBA" id="ARBA00009437"/>
    </source>
</evidence>
<dbReference type="InterPro" id="IPR036390">
    <property type="entry name" value="WH_DNA-bd_sf"/>
</dbReference>
<evidence type="ECO:0000313" key="6">
    <source>
        <dbReference type="EMBL" id="MCQ4628472.1"/>
    </source>
</evidence>
<evidence type="ECO:0000256" key="4">
    <source>
        <dbReference type="ARBA" id="ARBA00023163"/>
    </source>
</evidence>
<keyword evidence="3" id="KW-0238">DNA-binding</keyword>
<gene>
    <name evidence="6" type="ORF">GB927_000410</name>
</gene>
<dbReference type="Gene3D" id="1.10.10.10">
    <property type="entry name" value="Winged helix-like DNA-binding domain superfamily/Winged helix DNA-binding domain"/>
    <property type="match status" value="1"/>
</dbReference>
<feature type="domain" description="HTH lysR-type" evidence="5">
    <location>
        <begin position="1"/>
        <end position="58"/>
    </location>
</feature>
<reference evidence="6" key="1">
    <citation type="submission" date="2021-07" db="EMBL/GenBank/DDBJ databases">
        <title>Shinella sp. nov., a novel member of the genus Shinella from water.</title>
        <authorList>
            <person name="Deng Y."/>
        </authorList>
    </citation>
    <scope>NUCLEOTIDE SEQUENCE</scope>
    <source>
        <strain evidence="6">CPCC 100929</strain>
    </source>
</reference>
<dbReference type="CDD" id="cd08414">
    <property type="entry name" value="PBP2_LTTR_aromatics_like"/>
    <property type="match status" value="1"/>
</dbReference>
<dbReference type="PROSITE" id="PS50931">
    <property type="entry name" value="HTH_LYSR"/>
    <property type="match status" value="1"/>
</dbReference>
<accession>A0ABT1QZY1</accession>
<name>A0ABT1QZY1_9HYPH</name>
<evidence type="ECO:0000256" key="3">
    <source>
        <dbReference type="ARBA" id="ARBA00023125"/>
    </source>
</evidence>
<dbReference type="InterPro" id="IPR036388">
    <property type="entry name" value="WH-like_DNA-bd_sf"/>
</dbReference>
<dbReference type="PANTHER" id="PTHR30346:SF17">
    <property type="entry name" value="LYSR FAMILY TRANSCRIPTIONAL REGULATOR"/>
    <property type="match status" value="1"/>
</dbReference>
<keyword evidence="4" id="KW-0804">Transcription</keyword>
<proteinExistence type="inferred from homology"/>
<dbReference type="EMBL" id="WHSB02000001">
    <property type="protein sequence ID" value="MCQ4628472.1"/>
    <property type="molecule type" value="Genomic_DNA"/>
</dbReference>
<dbReference type="SUPFAM" id="SSF46785">
    <property type="entry name" value="Winged helix' DNA-binding domain"/>
    <property type="match status" value="1"/>
</dbReference>
<dbReference type="Pfam" id="PF03466">
    <property type="entry name" value="LysR_substrate"/>
    <property type="match status" value="1"/>
</dbReference>
<dbReference type="SUPFAM" id="SSF53850">
    <property type="entry name" value="Periplasmic binding protein-like II"/>
    <property type="match status" value="1"/>
</dbReference>
<dbReference type="Pfam" id="PF00126">
    <property type="entry name" value="HTH_1"/>
    <property type="match status" value="1"/>
</dbReference>
<organism evidence="6 7">
    <name type="scientific">Shinella lacus</name>
    <dbReference type="NCBI Taxonomy" id="2654216"/>
    <lineage>
        <taxon>Bacteria</taxon>
        <taxon>Pseudomonadati</taxon>
        <taxon>Pseudomonadota</taxon>
        <taxon>Alphaproteobacteria</taxon>
        <taxon>Hyphomicrobiales</taxon>
        <taxon>Rhizobiaceae</taxon>
        <taxon>Shinella</taxon>
    </lineage>
</organism>
<evidence type="ECO:0000259" key="5">
    <source>
        <dbReference type="PROSITE" id="PS50931"/>
    </source>
</evidence>
<dbReference type="InterPro" id="IPR000847">
    <property type="entry name" value="LysR_HTH_N"/>
</dbReference>